<dbReference type="RefSeq" id="WP_006774889.1">
    <property type="nucleotide sequence ID" value="NZ_GG667703.1"/>
</dbReference>
<accession>D3ALF4</accession>
<sequence>MSGNQKTIQPLSAILEGVPDSEYIQSELYLTESVQMFLRAGYVNDYGENAGVCRNLEDYFTVGNRGGVKLVIYIARVMALTFENPQQRTWEVIFTPCS</sequence>
<evidence type="ECO:0000313" key="2">
    <source>
        <dbReference type="Proteomes" id="UP000004968"/>
    </source>
</evidence>
<name>D3ALF4_9FIRM</name>
<gene>
    <name evidence="1" type="ORF">CLOSTHATH_04450</name>
</gene>
<reference evidence="1 2" key="1">
    <citation type="submission" date="2010-01" db="EMBL/GenBank/DDBJ databases">
        <authorList>
            <person name="Weinstock G."/>
            <person name="Sodergren E."/>
            <person name="Clifton S."/>
            <person name="Fulton L."/>
            <person name="Fulton B."/>
            <person name="Courtney L."/>
            <person name="Fronick C."/>
            <person name="Harrison M."/>
            <person name="Strong C."/>
            <person name="Farmer C."/>
            <person name="Delahaunty K."/>
            <person name="Markovic C."/>
            <person name="Hall O."/>
            <person name="Minx P."/>
            <person name="Tomlinson C."/>
            <person name="Mitreva M."/>
            <person name="Nelson J."/>
            <person name="Hou S."/>
            <person name="Wollam A."/>
            <person name="Pepin K.H."/>
            <person name="Johnson M."/>
            <person name="Bhonagiri V."/>
            <person name="Nash W.E."/>
            <person name="Warren W."/>
            <person name="Chinwalla A."/>
            <person name="Mardis E.R."/>
            <person name="Wilson R.K."/>
        </authorList>
    </citation>
    <scope>NUCLEOTIDE SEQUENCE [LARGE SCALE GENOMIC DNA]</scope>
    <source>
        <strain evidence="1 2">DSM 13479</strain>
    </source>
</reference>
<proteinExistence type="predicted"/>
<dbReference type="HOGENOM" id="CLU_2329918_0_0_9"/>
<comment type="caution">
    <text evidence="1">The sequence shown here is derived from an EMBL/GenBank/DDBJ whole genome shotgun (WGS) entry which is preliminary data.</text>
</comment>
<protein>
    <submittedName>
        <fullName evidence="1">Uncharacterized protein</fullName>
    </submittedName>
</protein>
<dbReference type="Proteomes" id="UP000004968">
    <property type="component" value="Unassembled WGS sequence"/>
</dbReference>
<dbReference type="EMBL" id="ACIO01000404">
    <property type="protein sequence ID" value="EFC97347.1"/>
    <property type="molecule type" value="Genomic_DNA"/>
</dbReference>
<dbReference type="AlphaFoldDB" id="D3ALF4"/>
<evidence type="ECO:0000313" key="1">
    <source>
        <dbReference type="EMBL" id="EFC97347.1"/>
    </source>
</evidence>
<organism evidence="1 2">
    <name type="scientific">Hungatella hathewayi DSM 13479</name>
    <dbReference type="NCBI Taxonomy" id="566550"/>
    <lineage>
        <taxon>Bacteria</taxon>
        <taxon>Bacillati</taxon>
        <taxon>Bacillota</taxon>
        <taxon>Clostridia</taxon>
        <taxon>Lachnospirales</taxon>
        <taxon>Lachnospiraceae</taxon>
        <taxon>Hungatella</taxon>
    </lineage>
</organism>